<gene>
    <name evidence="3" type="ORF">GCM10023350_16880</name>
</gene>
<organism evidence="3 4">
    <name type="scientific">Nocardioides endophyticus</name>
    <dbReference type="NCBI Taxonomy" id="1353775"/>
    <lineage>
        <taxon>Bacteria</taxon>
        <taxon>Bacillati</taxon>
        <taxon>Actinomycetota</taxon>
        <taxon>Actinomycetes</taxon>
        <taxon>Propionibacteriales</taxon>
        <taxon>Nocardioidaceae</taxon>
        <taxon>Nocardioides</taxon>
    </lineage>
</organism>
<dbReference type="Gene3D" id="2.160.20.10">
    <property type="entry name" value="Single-stranded right-handed beta-helix, Pectin lyase-like"/>
    <property type="match status" value="2"/>
</dbReference>
<dbReference type="InterPro" id="IPR006626">
    <property type="entry name" value="PbH1"/>
</dbReference>
<dbReference type="Pfam" id="PF13229">
    <property type="entry name" value="Beta_helix"/>
    <property type="match status" value="1"/>
</dbReference>
<keyword evidence="4" id="KW-1185">Reference proteome</keyword>
<dbReference type="EMBL" id="BAABKN010000010">
    <property type="protein sequence ID" value="GAA4733952.1"/>
    <property type="molecule type" value="Genomic_DNA"/>
</dbReference>
<dbReference type="SUPFAM" id="SSF51126">
    <property type="entry name" value="Pectin lyase-like"/>
    <property type="match status" value="2"/>
</dbReference>
<comment type="caution">
    <text evidence="3">The sequence shown here is derived from an EMBL/GenBank/DDBJ whole genome shotgun (WGS) entry which is preliminary data.</text>
</comment>
<dbReference type="InterPro" id="IPR012334">
    <property type="entry name" value="Pectin_lyas_fold"/>
</dbReference>
<name>A0ABP8YNS0_9ACTN</name>
<evidence type="ECO:0000259" key="2">
    <source>
        <dbReference type="Pfam" id="PF13229"/>
    </source>
</evidence>
<evidence type="ECO:0000256" key="1">
    <source>
        <dbReference type="SAM" id="SignalP"/>
    </source>
</evidence>
<feature type="domain" description="Right handed beta helix" evidence="2">
    <location>
        <begin position="115"/>
        <end position="274"/>
    </location>
</feature>
<dbReference type="InterPro" id="IPR039448">
    <property type="entry name" value="Beta_helix"/>
</dbReference>
<proteinExistence type="predicted"/>
<accession>A0ABP8YNS0</accession>
<sequence length="587" mass="61490">MLGVAGAGVLGASALVMGSAAPASAATAETWLDSLTGSGDEASVFQAAIDALGPNGGVIRVPAGTYYIGTTLALGSNVCLVGAGITATVLRDHANLGNNKMMTAIGSSGTRLRNIAIRDLTIRNGTAGVGTPTIGRDALRVEYVDGITLERVRVTEIQGLYGVSYVGSTGIVIRDCEFYRCAHTMVAVLIENDGVTVSGSTFDTVTNTVTTNTYTFMTGAELNNTGSFFVRNLLIENNVFLNNPRWEGVDCHGGENIVIRNNVIKNCKVGVALQHAHGYLADQSQEVLRNVLVADNIIEQGNGDNGQAGISVVGNVQRLSENIRIIGNNITGFTGQDACPGSITLYCVQHVWIEQNQVWDHGVYGVCFWHSVFGATIRSNYFFGANSTAAANATSAAIGVTNGGTFGVLVEDNTVDATAVNKTVNYFLRAFNQYESWQIRNNRILNVKQTNPYYNSSLLPVERTAIPTASLVQRYGDLVYNTSGSAGWVATAPKRGYGSLDTTTVVVKATIASGSDQMAIVAGGASDFRAVPPGMNITVAGAGPSGGLLSARVLEWNAPGTVTLDVSASTSVTAANVKYQGLTLAAV</sequence>
<evidence type="ECO:0000313" key="4">
    <source>
        <dbReference type="Proteomes" id="UP001499882"/>
    </source>
</evidence>
<evidence type="ECO:0000313" key="3">
    <source>
        <dbReference type="EMBL" id="GAA4733952.1"/>
    </source>
</evidence>
<dbReference type="Proteomes" id="UP001499882">
    <property type="component" value="Unassembled WGS sequence"/>
</dbReference>
<feature type="chain" id="PRO_5046815427" description="Right handed beta helix domain-containing protein" evidence="1">
    <location>
        <begin position="26"/>
        <end position="587"/>
    </location>
</feature>
<feature type="signal peptide" evidence="1">
    <location>
        <begin position="1"/>
        <end position="25"/>
    </location>
</feature>
<keyword evidence="1" id="KW-0732">Signal</keyword>
<dbReference type="InterPro" id="IPR011050">
    <property type="entry name" value="Pectin_lyase_fold/virulence"/>
</dbReference>
<dbReference type="SMART" id="SM00710">
    <property type="entry name" value="PbH1"/>
    <property type="match status" value="10"/>
</dbReference>
<reference evidence="4" key="1">
    <citation type="journal article" date="2019" name="Int. J. Syst. Evol. Microbiol.">
        <title>The Global Catalogue of Microorganisms (GCM) 10K type strain sequencing project: providing services to taxonomists for standard genome sequencing and annotation.</title>
        <authorList>
            <consortium name="The Broad Institute Genomics Platform"/>
            <consortium name="The Broad Institute Genome Sequencing Center for Infectious Disease"/>
            <person name="Wu L."/>
            <person name="Ma J."/>
        </authorList>
    </citation>
    <scope>NUCLEOTIDE SEQUENCE [LARGE SCALE GENOMIC DNA]</scope>
    <source>
        <strain evidence="4">JCM 18532</strain>
    </source>
</reference>
<protein>
    <recommendedName>
        <fullName evidence="2">Right handed beta helix domain-containing protein</fullName>
    </recommendedName>
</protein>